<organism evidence="8">
    <name type="scientific">Candidatus Kentrum sp. LPFa</name>
    <dbReference type="NCBI Taxonomy" id="2126335"/>
    <lineage>
        <taxon>Bacteria</taxon>
        <taxon>Pseudomonadati</taxon>
        <taxon>Pseudomonadota</taxon>
        <taxon>Gammaproteobacteria</taxon>
        <taxon>Candidatus Kentrum</taxon>
    </lineage>
</organism>
<feature type="transmembrane region" description="Helical" evidence="7">
    <location>
        <begin position="22"/>
        <end position="39"/>
    </location>
</feature>
<dbReference type="PROSITE" id="PS50267">
    <property type="entry name" value="NA_NEUROTRAN_SYMP_3"/>
    <property type="match status" value="1"/>
</dbReference>
<feature type="transmembrane region" description="Helical" evidence="7">
    <location>
        <begin position="265"/>
        <end position="289"/>
    </location>
</feature>
<dbReference type="InterPro" id="IPR037272">
    <property type="entry name" value="SNS_sf"/>
</dbReference>
<gene>
    <name evidence="8" type="ORF">BECKLPF1236B_GA0070989_11265</name>
</gene>
<feature type="transmembrane region" description="Helical" evidence="7">
    <location>
        <begin position="485"/>
        <end position="510"/>
    </location>
</feature>
<proteinExistence type="inferred from homology"/>
<feature type="transmembrane region" description="Helical" evidence="7">
    <location>
        <begin position="226"/>
        <end position="253"/>
    </location>
</feature>
<evidence type="ECO:0000256" key="7">
    <source>
        <dbReference type="SAM" id="Phobius"/>
    </source>
</evidence>
<evidence type="ECO:0000256" key="6">
    <source>
        <dbReference type="RuleBase" id="RU003732"/>
    </source>
</evidence>
<dbReference type="PANTHER" id="PTHR42948">
    <property type="entry name" value="TRANSPORTER"/>
    <property type="match status" value="1"/>
</dbReference>
<feature type="transmembrane region" description="Helical" evidence="7">
    <location>
        <begin position="185"/>
        <end position="206"/>
    </location>
</feature>
<evidence type="ECO:0000313" key="8">
    <source>
        <dbReference type="EMBL" id="VFK17836.1"/>
    </source>
</evidence>
<feature type="transmembrane region" description="Helical" evidence="7">
    <location>
        <begin position="406"/>
        <end position="424"/>
    </location>
</feature>
<comment type="subcellular location">
    <subcellularLocation>
        <location evidence="1">Membrane</location>
        <topology evidence="1">Multi-pass membrane protein</topology>
    </subcellularLocation>
</comment>
<keyword evidence="2 6" id="KW-0813">Transport</keyword>
<protein>
    <recommendedName>
        <fullName evidence="6">Transporter</fullName>
    </recommendedName>
</protein>
<keyword evidence="3 6" id="KW-0812">Transmembrane</keyword>
<dbReference type="InterPro" id="IPR047218">
    <property type="entry name" value="YocR/YhdH-like"/>
</dbReference>
<dbReference type="PANTHER" id="PTHR42948:SF1">
    <property type="entry name" value="TRANSPORTER"/>
    <property type="match status" value="1"/>
</dbReference>
<dbReference type="CDD" id="cd10336">
    <property type="entry name" value="SLC6sbd_Tyt1-Like"/>
    <property type="match status" value="1"/>
</dbReference>
<dbReference type="AlphaFoldDB" id="A0A450WLC5"/>
<feature type="transmembrane region" description="Helical" evidence="7">
    <location>
        <begin position="309"/>
        <end position="339"/>
    </location>
</feature>
<dbReference type="PROSITE" id="PS00610">
    <property type="entry name" value="NA_NEUROTRAN_SYMP_1"/>
    <property type="match status" value="1"/>
</dbReference>
<dbReference type="GO" id="GO:0016020">
    <property type="term" value="C:membrane"/>
    <property type="evidence" value="ECO:0007669"/>
    <property type="project" value="UniProtKB-SubCell"/>
</dbReference>
<evidence type="ECO:0000256" key="2">
    <source>
        <dbReference type="ARBA" id="ARBA00022448"/>
    </source>
</evidence>
<dbReference type="Pfam" id="PF00209">
    <property type="entry name" value="SNF"/>
    <property type="match status" value="2"/>
</dbReference>
<dbReference type="GO" id="GO:0015293">
    <property type="term" value="F:symporter activity"/>
    <property type="evidence" value="ECO:0007669"/>
    <property type="project" value="UniProtKB-KW"/>
</dbReference>
<feature type="transmembrane region" description="Helical" evidence="7">
    <location>
        <begin position="159"/>
        <end position="178"/>
    </location>
</feature>
<feature type="transmembrane region" description="Helical" evidence="7">
    <location>
        <begin position="445"/>
        <end position="465"/>
    </location>
</feature>
<dbReference type="PRINTS" id="PR00176">
    <property type="entry name" value="NANEUSMPORT"/>
</dbReference>
<dbReference type="NCBIfam" id="NF037979">
    <property type="entry name" value="Na_transp"/>
    <property type="match status" value="1"/>
</dbReference>
<evidence type="ECO:0000256" key="1">
    <source>
        <dbReference type="ARBA" id="ARBA00004141"/>
    </source>
</evidence>
<dbReference type="EMBL" id="CAADFK010000126">
    <property type="protein sequence ID" value="VFK17836.1"/>
    <property type="molecule type" value="Genomic_DNA"/>
</dbReference>
<evidence type="ECO:0000256" key="5">
    <source>
        <dbReference type="ARBA" id="ARBA00023136"/>
    </source>
</evidence>
<feature type="transmembrane region" description="Helical" evidence="7">
    <location>
        <begin position="51"/>
        <end position="75"/>
    </location>
</feature>
<comment type="similarity">
    <text evidence="6">Belongs to the sodium:neurotransmitter symporter (SNF) (TC 2.A.22) family.</text>
</comment>
<feature type="transmembrane region" description="Helical" evidence="7">
    <location>
        <begin position="359"/>
        <end position="380"/>
    </location>
</feature>
<evidence type="ECO:0000256" key="4">
    <source>
        <dbReference type="ARBA" id="ARBA00022989"/>
    </source>
</evidence>
<dbReference type="SUPFAM" id="SSF161070">
    <property type="entry name" value="SNF-like"/>
    <property type="match status" value="1"/>
</dbReference>
<feature type="transmembrane region" description="Helical" evidence="7">
    <location>
        <begin position="96"/>
        <end position="121"/>
    </location>
</feature>
<keyword evidence="4 7" id="KW-1133">Transmembrane helix</keyword>
<name>A0A450WLC5_9GAMM</name>
<evidence type="ECO:0000256" key="3">
    <source>
        <dbReference type="ARBA" id="ARBA00022692"/>
    </source>
</evidence>
<keyword evidence="5 7" id="KW-0472">Membrane</keyword>
<reference evidence="8" key="1">
    <citation type="submission" date="2019-02" db="EMBL/GenBank/DDBJ databases">
        <authorList>
            <person name="Gruber-Vodicka R. H."/>
            <person name="Seah K. B. B."/>
        </authorList>
    </citation>
    <scope>NUCLEOTIDE SEQUENCE</scope>
    <source>
        <strain evidence="8">BECK_S313</strain>
    </source>
</reference>
<dbReference type="InterPro" id="IPR000175">
    <property type="entry name" value="Na/ntran_symport"/>
</dbReference>
<sequence length="520" mass="55468">MTTNGADTAAHASRHEHWSSRLGFILAATGSAVGLGNIWKFPYVTGENGGGAFVLVYLACIALIGLPIMMAEVLIGRRGQQSPIYSMRAVARAEGASSAWQVIGWSGVVAGFIILSFYSVIAGWSLAYIFEAASGAFVGVDAKGIGEIFEGLLGDPVRLLFWHTLFMGMTIFVVAGGVRAGLERAVSVLMPAFFLLMLVLVGYAAVATGKFGEGAAFLFRPDFGKLTGEAILVAMGQAFFSLSLGMGVMLAYGSYLPQGISIGRSVSAICIADTLVALIAGLAIFPLVFAHNLAPGAGPGLVFQTLPLALGQMGGGVFFGALFFLLLVVAGWTSSISILEPTVQWMEERFVMRRVKATLFAGLCAWVLGLATVFSFNLWAEFKRWVEFDFWGKTPFYLLDYLTSNIMLPLGGLLFALFAGWKMARASTREELGVGDGVGFKLWRFLVRYVSPLGIGLVLLHSMGILEPLGVLAAEALDFMKAGSWRWVIFSATVAGAIGFGLGVGLSILLDKIPGLRRQI</sequence>
<keyword evidence="6" id="KW-0769">Symport</keyword>
<accession>A0A450WLC5</accession>